<evidence type="ECO:0000313" key="1">
    <source>
        <dbReference type="EMBL" id="MDO6572876.1"/>
    </source>
</evidence>
<comment type="caution">
    <text evidence="1">The sequence shown here is derived from an EMBL/GenBank/DDBJ whole genome shotgun (WGS) entry which is preliminary data.</text>
</comment>
<dbReference type="AlphaFoldDB" id="A0AAW7YQF0"/>
<dbReference type="Proteomes" id="UP001170310">
    <property type="component" value="Unassembled WGS sequence"/>
</dbReference>
<sequence>MRRDELKPFRNKSVVVTGRLEYIGYKNKLDRDLPYKRNVRILLKDVQINGISIDHLWLFERQKYFKIGFSLLYKRVKFRAMVVPYLKLGERFYIEDYGIQRKSTLMTEEEYNENKPFKR</sequence>
<reference evidence="1" key="1">
    <citation type="submission" date="2023-07" db="EMBL/GenBank/DDBJ databases">
        <title>Genome content predicts the carbon catabolic preferences of heterotrophic bacteria.</title>
        <authorList>
            <person name="Gralka M."/>
        </authorList>
    </citation>
    <scope>NUCLEOTIDE SEQUENCE</scope>
    <source>
        <strain evidence="1">E2R20</strain>
    </source>
</reference>
<name>A0AAW7YQF0_9STAP</name>
<protein>
    <submittedName>
        <fullName evidence="1">Uncharacterized protein</fullName>
    </submittedName>
</protein>
<evidence type="ECO:0000313" key="2">
    <source>
        <dbReference type="Proteomes" id="UP001170310"/>
    </source>
</evidence>
<dbReference type="RefSeq" id="WP_303520306.1">
    <property type="nucleotide sequence ID" value="NZ_JAUOQO010000001.1"/>
</dbReference>
<keyword evidence="2" id="KW-1185">Reference proteome</keyword>
<accession>A0AAW7YQF0</accession>
<gene>
    <name evidence="1" type="ORF">Q4528_01755</name>
</gene>
<organism evidence="1 2">
    <name type="scientific">Staphylococcus pasteuri_A</name>
    <dbReference type="NCBI Taxonomy" id="3062664"/>
    <lineage>
        <taxon>Bacteria</taxon>
        <taxon>Bacillati</taxon>
        <taxon>Bacillota</taxon>
        <taxon>Bacilli</taxon>
        <taxon>Bacillales</taxon>
        <taxon>Staphylococcaceae</taxon>
        <taxon>Staphylococcus</taxon>
    </lineage>
</organism>
<dbReference type="EMBL" id="JAUOQO010000001">
    <property type="protein sequence ID" value="MDO6572876.1"/>
    <property type="molecule type" value="Genomic_DNA"/>
</dbReference>
<proteinExistence type="predicted"/>